<reference evidence="1 2" key="2">
    <citation type="journal article" date="2022" name="Mol. Ecol. Resour.">
        <title>The genomes of chicory, endive, great burdock and yacon provide insights into Asteraceae paleo-polyploidization history and plant inulin production.</title>
        <authorList>
            <person name="Fan W."/>
            <person name="Wang S."/>
            <person name="Wang H."/>
            <person name="Wang A."/>
            <person name="Jiang F."/>
            <person name="Liu H."/>
            <person name="Zhao H."/>
            <person name="Xu D."/>
            <person name="Zhang Y."/>
        </authorList>
    </citation>
    <scope>NUCLEOTIDE SEQUENCE [LARGE SCALE GENOMIC DNA]</scope>
    <source>
        <strain evidence="2">cv. Punajuju</strain>
        <tissue evidence="1">Leaves</tissue>
    </source>
</reference>
<dbReference type="Proteomes" id="UP001055811">
    <property type="component" value="Linkage Group LG04"/>
</dbReference>
<evidence type="ECO:0000313" key="2">
    <source>
        <dbReference type="Proteomes" id="UP001055811"/>
    </source>
</evidence>
<proteinExistence type="predicted"/>
<sequence>MTNLETLDLSSNRISGGIPSGLCQGTTTRLKELYLQNNWFTSPIPPTLSNCSQLVSLDLSFNYLTGKIPSTFWYLSKLQDLIIWFNELEGEILQELIVKIMCSSSTVTVTPPKPNFFPTSLSPAVPRRQWISSGPSVKHIDHCRLFEELDSTASTSCNLLSFLRYSQIFSACS</sequence>
<organism evidence="1 2">
    <name type="scientific">Cichorium intybus</name>
    <name type="common">Chicory</name>
    <dbReference type="NCBI Taxonomy" id="13427"/>
    <lineage>
        <taxon>Eukaryota</taxon>
        <taxon>Viridiplantae</taxon>
        <taxon>Streptophyta</taxon>
        <taxon>Embryophyta</taxon>
        <taxon>Tracheophyta</taxon>
        <taxon>Spermatophyta</taxon>
        <taxon>Magnoliopsida</taxon>
        <taxon>eudicotyledons</taxon>
        <taxon>Gunneridae</taxon>
        <taxon>Pentapetalae</taxon>
        <taxon>asterids</taxon>
        <taxon>campanulids</taxon>
        <taxon>Asterales</taxon>
        <taxon>Asteraceae</taxon>
        <taxon>Cichorioideae</taxon>
        <taxon>Cichorieae</taxon>
        <taxon>Cichoriinae</taxon>
        <taxon>Cichorium</taxon>
    </lineage>
</organism>
<comment type="caution">
    <text evidence="1">The sequence shown here is derived from an EMBL/GenBank/DDBJ whole genome shotgun (WGS) entry which is preliminary data.</text>
</comment>
<name>A0ACB9DTU8_CICIN</name>
<dbReference type="EMBL" id="CM042012">
    <property type="protein sequence ID" value="KAI3750000.1"/>
    <property type="molecule type" value="Genomic_DNA"/>
</dbReference>
<evidence type="ECO:0000313" key="1">
    <source>
        <dbReference type="EMBL" id="KAI3750000.1"/>
    </source>
</evidence>
<reference evidence="2" key="1">
    <citation type="journal article" date="2022" name="Mol. Ecol. Resour.">
        <title>The genomes of chicory, endive, great burdock and yacon provide insights into Asteraceae palaeo-polyploidization history and plant inulin production.</title>
        <authorList>
            <person name="Fan W."/>
            <person name="Wang S."/>
            <person name="Wang H."/>
            <person name="Wang A."/>
            <person name="Jiang F."/>
            <person name="Liu H."/>
            <person name="Zhao H."/>
            <person name="Xu D."/>
            <person name="Zhang Y."/>
        </authorList>
    </citation>
    <scope>NUCLEOTIDE SEQUENCE [LARGE SCALE GENOMIC DNA]</scope>
    <source>
        <strain evidence="2">cv. Punajuju</strain>
    </source>
</reference>
<accession>A0ACB9DTU8</accession>
<keyword evidence="2" id="KW-1185">Reference proteome</keyword>
<protein>
    <submittedName>
        <fullName evidence="1">Uncharacterized protein</fullName>
    </submittedName>
</protein>
<gene>
    <name evidence="1" type="ORF">L2E82_20624</name>
</gene>